<keyword evidence="3 6" id="KW-0489">Methyltransferase</keyword>
<dbReference type="Gene3D" id="3.40.50.150">
    <property type="entry name" value="Vaccinia Virus protein VP39"/>
    <property type="match status" value="1"/>
</dbReference>
<comment type="caution">
    <text evidence="7">The sequence shown here is derived from an EMBL/GenBank/DDBJ whole genome shotgun (WGS) entry which is preliminary data.</text>
</comment>
<evidence type="ECO:0000313" key="8">
    <source>
        <dbReference type="Proteomes" id="UP001491552"/>
    </source>
</evidence>
<dbReference type="HAMAP" id="MF_00074">
    <property type="entry name" value="16SrRNA_methyltr_G"/>
    <property type="match status" value="1"/>
</dbReference>
<dbReference type="EC" id="2.1.1.-" evidence="6"/>
<keyword evidence="1 6" id="KW-0963">Cytoplasm</keyword>
<comment type="caution">
    <text evidence="6">Lacks conserved residue(s) required for the propagation of feature annotation.</text>
</comment>
<evidence type="ECO:0000256" key="4">
    <source>
        <dbReference type="ARBA" id="ARBA00022679"/>
    </source>
</evidence>
<comment type="function">
    <text evidence="6">Specifically methylates the N7 position of a guanine in 16S rRNA.</text>
</comment>
<evidence type="ECO:0000256" key="6">
    <source>
        <dbReference type="HAMAP-Rule" id="MF_00074"/>
    </source>
</evidence>
<comment type="similarity">
    <text evidence="6">Belongs to the methyltransferase superfamily. RNA methyltransferase RsmG family.</text>
</comment>
<feature type="binding site" evidence="6">
    <location>
        <position position="75"/>
    </location>
    <ligand>
        <name>S-adenosyl-L-methionine</name>
        <dbReference type="ChEBI" id="CHEBI:59789"/>
    </ligand>
</feature>
<dbReference type="InterPro" id="IPR029063">
    <property type="entry name" value="SAM-dependent_MTases_sf"/>
</dbReference>
<dbReference type="InterPro" id="IPR003682">
    <property type="entry name" value="rRNA_ssu_MeTfrase_G"/>
</dbReference>
<feature type="binding site" evidence="6">
    <location>
        <position position="80"/>
    </location>
    <ligand>
        <name>S-adenosyl-L-methionine</name>
        <dbReference type="ChEBI" id="CHEBI:59789"/>
    </ligand>
</feature>
<comment type="subcellular location">
    <subcellularLocation>
        <location evidence="6">Cytoplasm</location>
    </subcellularLocation>
</comment>
<dbReference type="RefSeq" id="WP_349136776.1">
    <property type="nucleotide sequence ID" value="NZ_JBBMFF010000257.1"/>
</dbReference>
<keyword evidence="5 6" id="KW-0949">S-adenosyl-L-methionine</keyword>
<reference evidence="7 8" key="1">
    <citation type="submission" date="2024-03" db="EMBL/GenBank/DDBJ databases">
        <title>Human intestinal bacterial collection.</title>
        <authorList>
            <person name="Pauvert C."/>
            <person name="Hitch T.C.A."/>
            <person name="Clavel T."/>
        </authorList>
    </citation>
    <scope>NUCLEOTIDE SEQUENCE [LARGE SCALE GENOMIC DNA]</scope>
    <source>
        <strain evidence="7 8">CLA-AA-H192</strain>
    </source>
</reference>
<dbReference type="EMBL" id="JBBMFF010000257">
    <property type="protein sequence ID" value="MEQ2512073.1"/>
    <property type="molecule type" value="Genomic_DNA"/>
</dbReference>
<dbReference type="PANTHER" id="PTHR31760">
    <property type="entry name" value="S-ADENOSYL-L-METHIONINE-DEPENDENT METHYLTRANSFERASES SUPERFAMILY PROTEIN"/>
    <property type="match status" value="1"/>
</dbReference>
<keyword evidence="2 6" id="KW-0698">rRNA processing</keyword>
<name>A0ABV1G9W9_9FIRM</name>
<keyword evidence="8" id="KW-1185">Reference proteome</keyword>
<keyword evidence="4 6" id="KW-0808">Transferase</keyword>
<dbReference type="PIRSF" id="PIRSF003078">
    <property type="entry name" value="GidB"/>
    <property type="match status" value="1"/>
</dbReference>
<evidence type="ECO:0000256" key="3">
    <source>
        <dbReference type="ARBA" id="ARBA00022603"/>
    </source>
</evidence>
<evidence type="ECO:0000256" key="5">
    <source>
        <dbReference type="ARBA" id="ARBA00022691"/>
    </source>
</evidence>
<dbReference type="GO" id="GO:0008168">
    <property type="term" value="F:methyltransferase activity"/>
    <property type="evidence" value="ECO:0007669"/>
    <property type="project" value="UniProtKB-KW"/>
</dbReference>
<dbReference type="SUPFAM" id="SSF53335">
    <property type="entry name" value="S-adenosyl-L-methionine-dependent methyltransferases"/>
    <property type="match status" value="1"/>
</dbReference>
<proteinExistence type="inferred from homology"/>
<gene>
    <name evidence="6 7" type="primary">rsmG</name>
    <name evidence="7" type="ORF">WMO66_12605</name>
</gene>
<feature type="binding site" evidence="6">
    <location>
        <position position="142"/>
    </location>
    <ligand>
        <name>S-adenosyl-L-methionine</name>
        <dbReference type="ChEBI" id="CHEBI:59789"/>
    </ligand>
</feature>
<dbReference type="Proteomes" id="UP001491552">
    <property type="component" value="Unassembled WGS sequence"/>
</dbReference>
<dbReference type="PANTHER" id="PTHR31760:SF0">
    <property type="entry name" value="S-ADENOSYL-L-METHIONINE-DEPENDENT METHYLTRANSFERASES SUPERFAMILY PROTEIN"/>
    <property type="match status" value="1"/>
</dbReference>
<organism evidence="7 8">
    <name type="scientific">Faecousia intestinalis</name>
    <dbReference type="NCBI Taxonomy" id="3133167"/>
    <lineage>
        <taxon>Bacteria</taxon>
        <taxon>Bacillati</taxon>
        <taxon>Bacillota</taxon>
        <taxon>Clostridia</taxon>
        <taxon>Eubacteriales</taxon>
        <taxon>Oscillospiraceae</taxon>
        <taxon>Faecousia</taxon>
    </lineage>
</organism>
<sequence>MLQTLLGSCAALGVPLTAAQAEKLCDFGARLLEQNRVMNLTAITEPQAVAKLHFADCLALLRIVPFSGKRVIDVGCGAGFPGVPLKLGEPSLDLTLLDSLGKRVTWLEATLRDMGVPAQCVCSRAEDYAAKAREQYDIATSRAVARLNILAELCLPFVKPGGYFLAMKAAAAAEELEEAKRGIARLGGRVEKTETYDIDGAPRCVIVIRKEHPTPPAYPRRYAKIKQSPL</sequence>
<protein>
    <recommendedName>
        <fullName evidence="6">Ribosomal RNA small subunit methyltransferase G</fullName>
        <ecNumber evidence="6">2.1.1.-</ecNumber>
    </recommendedName>
    <alternativeName>
        <fullName evidence="6">16S rRNA 7-methylguanosine methyltransferase</fullName>
        <shortName evidence="6">16S rRNA m7G methyltransferase</shortName>
    </alternativeName>
</protein>
<evidence type="ECO:0000256" key="1">
    <source>
        <dbReference type="ARBA" id="ARBA00022490"/>
    </source>
</evidence>
<accession>A0ABV1G9W9</accession>
<dbReference type="Pfam" id="PF02527">
    <property type="entry name" value="GidB"/>
    <property type="match status" value="1"/>
</dbReference>
<dbReference type="NCBIfam" id="TIGR00138">
    <property type="entry name" value="rsmG_gidB"/>
    <property type="match status" value="1"/>
</dbReference>
<feature type="binding site" evidence="6">
    <location>
        <begin position="125"/>
        <end position="126"/>
    </location>
    <ligand>
        <name>S-adenosyl-L-methionine</name>
        <dbReference type="ChEBI" id="CHEBI:59789"/>
    </ligand>
</feature>
<evidence type="ECO:0000313" key="7">
    <source>
        <dbReference type="EMBL" id="MEQ2512073.1"/>
    </source>
</evidence>
<dbReference type="GO" id="GO:0032259">
    <property type="term" value="P:methylation"/>
    <property type="evidence" value="ECO:0007669"/>
    <property type="project" value="UniProtKB-KW"/>
</dbReference>
<evidence type="ECO:0000256" key="2">
    <source>
        <dbReference type="ARBA" id="ARBA00022552"/>
    </source>
</evidence>